<dbReference type="EMBL" id="JAENGY010000002">
    <property type="protein sequence ID" value="KAG6977659.1"/>
    <property type="molecule type" value="Genomic_DNA"/>
</dbReference>
<feature type="compositionally biased region" description="Polar residues" evidence="1">
    <location>
        <begin position="37"/>
        <end position="54"/>
    </location>
</feature>
<protein>
    <submittedName>
        <fullName evidence="2">Uncharacterized protein</fullName>
    </submittedName>
</protein>
<evidence type="ECO:0000256" key="1">
    <source>
        <dbReference type="SAM" id="MobiDB-lite"/>
    </source>
</evidence>
<dbReference type="Proteomes" id="UP000709295">
    <property type="component" value="Unassembled WGS sequence"/>
</dbReference>
<gene>
    <name evidence="2" type="ORF">JG688_00000098</name>
</gene>
<evidence type="ECO:0000313" key="3">
    <source>
        <dbReference type="Proteomes" id="UP000709295"/>
    </source>
</evidence>
<feature type="region of interest" description="Disordered" evidence="1">
    <location>
        <begin position="1"/>
        <end position="68"/>
    </location>
</feature>
<organism evidence="2 3">
    <name type="scientific">Phytophthora aleatoria</name>
    <dbReference type="NCBI Taxonomy" id="2496075"/>
    <lineage>
        <taxon>Eukaryota</taxon>
        <taxon>Sar</taxon>
        <taxon>Stramenopiles</taxon>
        <taxon>Oomycota</taxon>
        <taxon>Peronosporomycetes</taxon>
        <taxon>Peronosporales</taxon>
        <taxon>Peronosporaceae</taxon>
        <taxon>Phytophthora</taxon>
    </lineage>
</organism>
<dbReference type="AlphaFoldDB" id="A0A8J5MIS9"/>
<proteinExistence type="predicted"/>
<accession>A0A8J5MIS9</accession>
<feature type="compositionally biased region" description="Low complexity" evidence="1">
    <location>
        <begin position="14"/>
        <end position="27"/>
    </location>
</feature>
<comment type="caution">
    <text evidence="2">The sequence shown here is derived from an EMBL/GenBank/DDBJ whole genome shotgun (WGS) entry which is preliminary data.</text>
</comment>
<evidence type="ECO:0000313" key="2">
    <source>
        <dbReference type="EMBL" id="KAG6977659.1"/>
    </source>
</evidence>
<keyword evidence="3" id="KW-1185">Reference proteome</keyword>
<sequence>MQPSSAEVSTLPEAVQGSAVSASAAPVTVIRSDAATAESTPTVAVSHEGQTATATKRGAARVPSSTKKPKVVQRLKWTNAMVAEILPLRFEDGDVKRRLESADTKAKKALAWQQFTSALSQSQGVVISQAQVRARKINHPARVICTNV</sequence>
<reference evidence="2" key="1">
    <citation type="submission" date="2021-01" db="EMBL/GenBank/DDBJ databases">
        <title>Phytophthora aleatoria, a newly-described species from Pinus radiata is distinct from Phytophthora cactorum isolates based on comparative genomics.</title>
        <authorList>
            <person name="Mcdougal R."/>
            <person name="Panda P."/>
            <person name="Williams N."/>
            <person name="Studholme D.J."/>
        </authorList>
    </citation>
    <scope>NUCLEOTIDE SEQUENCE</scope>
    <source>
        <strain evidence="2">NZFS 4037</strain>
    </source>
</reference>
<name>A0A8J5MIS9_9STRA</name>